<feature type="coiled-coil region" evidence="1">
    <location>
        <begin position="202"/>
        <end position="237"/>
    </location>
</feature>
<proteinExistence type="predicted"/>
<dbReference type="EMBL" id="JAAMPC010000010">
    <property type="protein sequence ID" value="KAG2288426.1"/>
    <property type="molecule type" value="Genomic_DNA"/>
</dbReference>
<keyword evidence="3" id="KW-1133">Transmembrane helix</keyword>
<dbReference type="Proteomes" id="UP000886595">
    <property type="component" value="Unassembled WGS sequence"/>
</dbReference>
<keyword evidence="5" id="KW-1185">Reference proteome</keyword>
<evidence type="ECO:0000256" key="2">
    <source>
        <dbReference type="SAM" id="MobiDB-lite"/>
    </source>
</evidence>
<feature type="region of interest" description="Disordered" evidence="2">
    <location>
        <begin position="74"/>
        <end position="101"/>
    </location>
</feature>
<keyword evidence="3" id="KW-0812">Transmembrane</keyword>
<dbReference type="AlphaFoldDB" id="A0A8X7UTW3"/>
<evidence type="ECO:0000313" key="4">
    <source>
        <dbReference type="EMBL" id="KAG2288426.1"/>
    </source>
</evidence>
<reference evidence="4 5" key="1">
    <citation type="submission" date="2020-02" db="EMBL/GenBank/DDBJ databases">
        <authorList>
            <person name="Ma Q."/>
            <person name="Huang Y."/>
            <person name="Song X."/>
            <person name="Pei D."/>
        </authorList>
    </citation>
    <scope>NUCLEOTIDE SEQUENCE [LARGE SCALE GENOMIC DNA]</scope>
    <source>
        <strain evidence="4">Sxm20200214</strain>
        <tissue evidence="4">Leaf</tissue>
    </source>
</reference>
<keyword evidence="3" id="KW-0472">Membrane</keyword>
<accession>A0A8X7UTW3</accession>
<protein>
    <submittedName>
        <fullName evidence="4">Uncharacterized protein</fullName>
    </submittedName>
</protein>
<evidence type="ECO:0000256" key="1">
    <source>
        <dbReference type="SAM" id="Coils"/>
    </source>
</evidence>
<feature type="region of interest" description="Disordered" evidence="2">
    <location>
        <begin position="1"/>
        <end position="37"/>
    </location>
</feature>
<evidence type="ECO:0000256" key="3">
    <source>
        <dbReference type="SAM" id="Phobius"/>
    </source>
</evidence>
<name>A0A8X7UTW3_BRACI</name>
<keyword evidence="1" id="KW-0175">Coiled coil</keyword>
<sequence>MSSRRRASAKAHPKRFVPDGSSSQYSDVEPKEECMAHSVDPEEANAYLAARGKVNAPRPKTWVPPPFCANTVAVAEKPSSDSDDSVPHSVPTKRGTAKQSKDKLIDLKDFDFPVDDFVLPGWDPNLPHGDGSGTSEVPFPNGDFDAFLAGLPPNFDLPPPVDIPERSKVVSEGSRLINGGVNMISSALEARTREAMVYRFKEEKAEKTLARVQSEAVEQELKAAHDHSRAIRRAERRGRREVRIGSFVFDRSLVVVSLIFWRWWDRNSDVKLRTGWRSSR</sequence>
<organism evidence="4 5">
    <name type="scientific">Brassica carinata</name>
    <name type="common">Ethiopian mustard</name>
    <name type="synonym">Abyssinian cabbage</name>
    <dbReference type="NCBI Taxonomy" id="52824"/>
    <lineage>
        <taxon>Eukaryota</taxon>
        <taxon>Viridiplantae</taxon>
        <taxon>Streptophyta</taxon>
        <taxon>Embryophyta</taxon>
        <taxon>Tracheophyta</taxon>
        <taxon>Spermatophyta</taxon>
        <taxon>Magnoliopsida</taxon>
        <taxon>eudicotyledons</taxon>
        <taxon>Gunneridae</taxon>
        <taxon>Pentapetalae</taxon>
        <taxon>rosids</taxon>
        <taxon>malvids</taxon>
        <taxon>Brassicales</taxon>
        <taxon>Brassicaceae</taxon>
        <taxon>Brassiceae</taxon>
        <taxon>Brassica</taxon>
    </lineage>
</organism>
<evidence type="ECO:0000313" key="5">
    <source>
        <dbReference type="Proteomes" id="UP000886595"/>
    </source>
</evidence>
<feature type="transmembrane region" description="Helical" evidence="3">
    <location>
        <begin position="242"/>
        <end position="264"/>
    </location>
</feature>
<gene>
    <name evidence="4" type="ORF">Bca52824_048030</name>
</gene>
<comment type="caution">
    <text evidence="4">The sequence shown here is derived from an EMBL/GenBank/DDBJ whole genome shotgun (WGS) entry which is preliminary data.</text>
</comment>
<feature type="compositionally biased region" description="Basic residues" evidence="2">
    <location>
        <begin position="1"/>
        <end position="15"/>
    </location>
</feature>